<evidence type="ECO:0000313" key="6">
    <source>
        <dbReference type="Proteomes" id="UP001570511"/>
    </source>
</evidence>
<evidence type="ECO:0000256" key="1">
    <source>
        <dbReference type="ARBA" id="ARBA00022737"/>
    </source>
</evidence>
<feature type="transmembrane region" description="Helical" evidence="3">
    <location>
        <begin position="63"/>
        <end position="87"/>
    </location>
</feature>
<dbReference type="PANTHER" id="PTHR22777:SF17">
    <property type="entry name" value="UPF0053 PROTEIN SLL0260"/>
    <property type="match status" value="1"/>
</dbReference>
<proteinExistence type="predicted"/>
<dbReference type="EMBL" id="JBGNYA010000001">
    <property type="protein sequence ID" value="MFA1610713.1"/>
    <property type="molecule type" value="Genomic_DNA"/>
</dbReference>
<comment type="caution">
    <text evidence="5">The sequence shown here is derived from an EMBL/GenBank/DDBJ whole genome shotgun (WGS) entry which is preliminary data.</text>
</comment>
<protein>
    <submittedName>
        <fullName evidence="5">DUF21 domain-containing protein</fullName>
    </submittedName>
</protein>
<name>A0ABD5MCK2_9EURY</name>
<keyword evidence="3" id="KW-1133">Transmembrane helix</keyword>
<dbReference type="AlphaFoldDB" id="A0ABD5MCK2"/>
<reference evidence="5 6" key="1">
    <citation type="submission" date="2024-08" db="EMBL/GenBank/DDBJ databases">
        <title>Halobellus sp. MBLA0158 whole genome sequence.</title>
        <authorList>
            <person name="Hwang C.Y."/>
            <person name="Cho E.-S."/>
            <person name="Seo M.-J."/>
        </authorList>
    </citation>
    <scope>NUCLEOTIDE SEQUENCE [LARGE SCALE GENOMIC DNA]</scope>
    <source>
        <strain evidence="5 6">MBLA0158</strain>
    </source>
</reference>
<accession>A0ABD5MCK2</accession>
<dbReference type="PROSITE" id="PS51846">
    <property type="entry name" value="CNNM"/>
    <property type="match status" value="1"/>
</dbReference>
<dbReference type="RefSeq" id="WP_372388447.1">
    <property type="nucleotide sequence ID" value="NZ_JBGNYA010000001.1"/>
</dbReference>
<feature type="transmembrane region" description="Helical" evidence="3">
    <location>
        <begin position="93"/>
        <end position="114"/>
    </location>
</feature>
<dbReference type="InterPro" id="IPR002550">
    <property type="entry name" value="CNNM"/>
</dbReference>
<feature type="transmembrane region" description="Helical" evidence="3">
    <location>
        <begin position="6"/>
        <end position="24"/>
    </location>
</feature>
<keyword evidence="1" id="KW-0677">Repeat</keyword>
<feature type="domain" description="CNNM transmembrane" evidence="4">
    <location>
        <begin position="3"/>
        <end position="174"/>
    </location>
</feature>
<sequence>MDSLVVVLPSLVAVVVLLALSAFFSSSESAIFSLPDDWIRTAAADGSADGRTLQRLRSDPHRLLVTILVGNNVVNIAITSIVTLLVARFVPPGATVVVATVAVSVLVLVLGEIVPKSYGFGHARSWSLRVARPLSVVERLLAPLVFLFDAGTRRLTALVGGDVHIEEPYLDDDG</sequence>
<evidence type="ECO:0000256" key="3">
    <source>
        <dbReference type="SAM" id="Phobius"/>
    </source>
</evidence>
<keyword evidence="3" id="KW-0472">Membrane</keyword>
<organism evidence="5 6">
    <name type="scientific">Halobellus rubicundus</name>
    <dbReference type="NCBI Taxonomy" id="2996466"/>
    <lineage>
        <taxon>Archaea</taxon>
        <taxon>Methanobacteriati</taxon>
        <taxon>Methanobacteriota</taxon>
        <taxon>Stenosarchaea group</taxon>
        <taxon>Halobacteria</taxon>
        <taxon>Halobacteriales</taxon>
        <taxon>Haloferacaceae</taxon>
        <taxon>Halobellus</taxon>
    </lineage>
</organism>
<dbReference type="Proteomes" id="UP001570511">
    <property type="component" value="Unassembled WGS sequence"/>
</dbReference>
<keyword evidence="3" id="KW-0812">Transmembrane</keyword>
<evidence type="ECO:0000256" key="2">
    <source>
        <dbReference type="ARBA" id="ARBA00023122"/>
    </source>
</evidence>
<gene>
    <name evidence="5" type="ORF">OS889_06790</name>
</gene>
<dbReference type="PANTHER" id="PTHR22777">
    <property type="entry name" value="HEMOLYSIN-RELATED"/>
    <property type="match status" value="1"/>
</dbReference>
<keyword evidence="2" id="KW-0129">CBS domain</keyword>
<evidence type="ECO:0000313" key="5">
    <source>
        <dbReference type="EMBL" id="MFA1610713.1"/>
    </source>
</evidence>
<keyword evidence="6" id="KW-1185">Reference proteome</keyword>
<evidence type="ECO:0000259" key="4">
    <source>
        <dbReference type="PROSITE" id="PS51846"/>
    </source>
</evidence>
<dbReference type="Pfam" id="PF01595">
    <property type="entry name" value="CNNM"/>
    <property type="match status" value="1"/>
</dbReference>